<comment type="caution">
    <text evidence="9">The sequence shown here is derived from an EMBL/GenBank/DDBJ whole genome shotgun (WGS) entry which is preliminary data.</text>
</comment>
<feature type="transmembrane region" description="Helical" evidence="8">
    <location>
        <begin position="269"/>
        <end position="286"/>
    </location>
</feature>
<keyword evidence="7 8" id="KW-0472">Membrane</keyword>
<keyword evidence="5 8" id="KW-0812">Transmembrane</keyword>
<evidence type="ECO:0000256" key="8">
    <source>
        <dbReference type="SAM" id="Phobius"/>
    </source>
</evidence>
<dbReference type="RefSeq" id="WP_346335850.1">
    <property type="nucleotide sequence ID" value="NZ_JBBYXI010000001.1"/>
</dbReference>
<evidence type="ECO:0000256" key="3">
    <source>
        <dbReference type="ARBA" id="ARBA00022475"/>
    </source>
</evidence>
<protein>
    <submittedName>
        <fullName evidence="9">ABC transporter permease</fullName>
    </submittedName>
</protein>
<feature type="transmembrane region" description="Helical" evidence="8">
    <location>
        <begin position="321"/>
        <end position="339"/>
    </location>
</feature>
<feature type="transmembrane region" description="Helical" evidence="8">
    <location>
        <begin position="50"/>
        <end position="68"/>
    </location>
</feature>
<dbReference type="PANTHER" id="PTHR32196:SF21">
    <property type="entry name" value="ABC TRANSPORTER PERMEASE PROTEIN YPHD-RELATED"/>
    <property type="match status" value="1"/>
</dbReference>
<accession>A0ABV0BK09</accession>
<evidence type="ECO:0000256" key="2">
    <source>
        <dbReference type="ARBA" id="ARBA00022448"/>
    </source>
</evidence>
<evidence type="ECO:0000313" key="9">
    <source>
        <dbReference type="EMBL" id="MEN3929870.1"/>
    </source>
</evidence>
<feature type="transmembrane region" description="Helical" evidence="8">
    <location>
        <begin position="147"/>
        <end position="173"/>
    </location>
</feature>
<keyword evidence="10" id="KW-1185">Reference proteome</keyword>
<reference evidence="9 10" key="1">
    <citation type="submission" date="2024-04" db="EMBL/GenBank/DDBJ databases">
        <title>A novel species isolated from cricket.</title>
        <authorList>
            <person name="Wang H.-C."/>
        </authorList>
    </citation>
    <scope>NUCLEOTIDE SEQUENCE [LARGE SCALE GENOMIC DNA]</scope>
    <source>
        <strain evidence="9 10">WL0021</strain>
    </source>
</reference>
<comment type="subcellular location">
    <subcellularLocation>
        <location evidence="1">Cell membrane</location>
        <topology evidence="1">Multi-pass membrane protein</topology>
    </subcellularLocation>
</comment>
<feature type="transmembrane region" description="Helical" evidence="8">
    <location>
        <begin position="73"/>
        <end position="90"/>
    </location>
</feature>
<gene>
    <name evidence="9" type="ORF">WJT86_02190</name>
</gene>
<evidence type="ECO:0000256" key="6">
    <source>
        <dbReference type="ARBA" id="ARBA00022989"/>
    </source>
</evidence>
<dbReference type="EMBL" id="JBBYXI010000001">
    <property type="protein sequence ID" value="MEN3929870.1"/>
    <property type="molecule type" value="Genomic_DNA"/>
</dbReference>
<dbReference type="PANTHER" id="PTHR32196">
    <property type="entry name" value="ABC TRANSPORTER PERMEASE PROTEIN YPHD-RELATED-RELATED"/>
    <property type="match status" value="1"/>
</dbReference>
<proteinExistence type="predicted"/>
<dbReference type="InterPro" id="IPR001851">
    <property type="entry name" value="ABC_transp_permease"/>
</dbReference>
<feature type="transmembrane region" description="Helical" evidence="8">
    <location>
        <begin position="193"/>
        <end position="221"/>
    </location>
</feature>
<evidence type="ECO:0000256" key="4">
    <source>
        <dbReference type="ARBA" id="ARBA00022519"/>
    </source>
</evidence>
<feature type="transmembrane region" description="Helical" evidence="8">
    <location>
        <begin position="293"/>
        <end position="315"/>
    </location>
</feature>
<organism evidence="9 10">
    <name type="scientific">Hohaiivirga grylli</name>
    <dbReference type="NCBI Taxonomy" id="3133970"/>
    <lineage>
        <taxon>Bacteria</taxon>
        <taxon>Pseudomonadati</taxon>
        <taxon>Pseudomonadota</taxon>
        <taxon>Alphaproteobacteria</taxon>
        <taxon>Hyphomicrobiales</taxon>
        <taxon>Methylobacteriaceae</taxon>
        <taxon>Hohaiivirga</taxon>
    </lineage>
</organism>
<dbReference type="Proteomes" id="UP001418637">
    <property type="component" value="Unassembled WGS sequence"/>
</dbReference>
<keyword evidence="6 8" id="KW-1133">Transmembrane helix</keyword>
<evidence type="ECO:0000256" key="1">
    <source>
        <dbReference type="ARBA" id="ARBA00004651"/>
    </source>
</evidence>
<dbReference type="Pfam" id="PF02653">
    <property type="entry name" value="BPD_transp_2"/>
    <property type="match status" value="1"/>
</dbReference>
<keyword evidence="2" id="KW-0813">Transport</keyword>
<evidence type="ECO:0000256" key="5">
    <source>
        <dbReference type="ARBA" id="ARBA00022692"/>
    </source>
</evidence>
<feature type="transmembrane region" description="Helical" evidence="8">
    <location>
        <begin position="110"/>
        <end position="135"/>
    </location>
</feature>
<feature type="transmembrane region" description="Helical" evidence="8">
    <location>
        <begin position="241"/>
        <end position="263"/>
    </location>
</feature>
<evidence type="ECO:0000313" key="10">
    <source>
        <dbReference type="Proteomes" id="UP001418637"/>
    </source>
</evidence>
<keyword evidence="3" id="KW-1003">Cell membrane</keyword>
<evidence type="ECO:0000256" key="7">
    <source>
        <dbReference type="ARBA" id="ARBA00023136"/>
    </source>
</evidence>
<keyword evidence="4" id="KW-0997">Cell inner membrane</keyword>
<dbReference type="CDD" id="cd06579">
    <property type="entry name" value="TM_PBP1_transp_AraH_like"/>
    <property type="match status" value="1"/>
</dbReference>
<name>A0ABV0BK09_9HYPH</name>
<sequence>MTSKFDMRRFMDRNDNILMLLLLTVLIIVTMAYATDYRFLRPGNIESITFMFPELGLLSIAMMIAMLTGGIDLSVIAVANLAGILAGVYFQRTAPMPGEAVTFGAELFRVSIGILIALTTGVCAGAFNGLLITRLKITPILTTLGSGYLMTGLAVVLTGGPAIIGFPALWGAIGNGKIPLGSLVGLPDYYDLAIPFAIFLVIACLVAFMLSRTAIGVSLMLIGSNPKAAVFAGLRTVRMTFYSYMLTGVLASIAGIMLSARVSAAKSDYGVSYLLQAVLIAVLGGTNPAGGRGTVLGVSIAVVALMFLSSGFQMLRFSNHLIDFIWGAFLLLVIALNALRNHKR</sequence>